<dbReference type="GO" id="GO:0031167">
    <property type="term" value="P:rRNA methylation"/>
    <property type="evidence" value="ECO:0007669"/>
    <property type="project" value="InterPro"/>
</dbReference>
<dbReference type="STRING" id="1514105.AOC36_05485"/>
<evidence type="ECO:0008006" key="5">
    <source>
        <dbReference type="Google" id="ProtNLM"/>
    </source>
</evidence>
<evidence type="ECO:0000256" key="1">
    <source>
        <dbReference type="ARBA" id="ARBA00022603"/>
    </source>
</evidence>
<proteinExistence type="predicted"/>
<protein>
    <recommendedName>
        <fullName evidence="5">16S rRNA (Guanine(966)-N(2))-methyltransferase RsmD</fullName>
    </recommendedName>
</protein>
<dbReference type="Proteomes" id="UP000063781">
    <property type="component" value="Chromosome"/>
</dbReference>
<dbReference type="PANTHER" id="PTHR43542:SF1">
    <property type="entry name" value="METHYLTRANSFERASE"/>
    <property type="match status" value="1"/>
</dbReference>
<dbReference type="PIRSF" id="PIRSF004553">
    <property type="entry name" value="CHP00095"/>
    <property type="match status" value="1"/>
</dbReference>
<reference evidence="3 4" key="1">
    <citation type="submission" date="2015-10" db="EMBL/GenBank/DDBJ databases">
        <title>Erysipelothrix larvae sp. LV19 isolated from the larval gut of the rhinoceros beetle, Trypoxylus dichotomus.</title>
        <authorList>
            <person name="Lim S."/>
            <person name="Kim B.-C."/>
        </authorList>
    </citation>
    <scope>NUCLEOTIDE SEQUENCE [LARGE SCALE GENOMIC DNA]</scope>
    <source>
        <strain evidence="3 4">LV19</strain>
    </source>
</reference>
<dbReference type="GO" id="GO:0003676">
    <property type="term" value="F:nucleic acid binding"/>
    <property type="evidence" value="ECO:0007669"/>
    <property type="project" value="InterPro"/>
</dbReference>
<dbReference type="KEGG" id="erl:AOC36_05485"/>
<dbReference type="OrthoDB" id="9803017at2"/>
<keyword evidence="4" id="KW-1185">Reference proteome</keyword>
<dbReference type="SUPFAM" id="SSF53335">
    <property type="entry name" value="S-adenosyl-L-methionine-dependent methyltransferases"/>
    <property type="match status" value="1"/>
</dbReference>
<dbReference type="RefSeq" id="WP_067632251.1">
    <property type="nucleotide sequence ID" value="NZ_CP013213.1"/>
</dbReference>
<evidence type="ECO:0000313" key="3">
    <source>
        <dbReference type="EMBL" id="AMC93451.1"/>
    </source>
</evidence>
<keyword evidence="2" id="KW-0808">Transferase</keyword>
<dbReference type="InterPro" id="IPR029063">
    <property type="entry name" value="SAM-dependent_MTases_sf"/>
</dbReference>
<dbReference type="PANTHER" id="PTHR43542">
    <property type="entry name" value="METHYLTRANSFERASE"/>
    <property type="match status" value="1"/>
</dbReference>
<sequence>MRIIAGTYGSRKLFTLPGDNTRPSSDRLKTALFSKIGPYFDGGTGLDVFAGSGAVGLEGLSRGLDFVTFIEKEKSAVGIIKKNIQALGVTAQTNVLSGDARVVTQKMSQQFDFIFMDPPYAYENTLEIAQNLEKCVKIGGIMIIETDKKHSLPDTIGSLIKTDQRDYGVARLHTYEMR</sequence>
<organism evidence="3 4">
    <name type="scientific">Erysipelothrix larvae</name>
    <dbReference type="NCBI Taxonomy" id="1514105"/>
    <lineage>
        <taxon>Bacteria</taxon>
        <taxon>Bacillati</taxon>
        <taxon>Bacillota</taxon>
        <taxon>Erysipelotrichia</taxon>
        <taxon>Erysipelotrichales</taxon>
        <taxon>Erysipelotrichaceae</taxon>
        <taxon>Erysipelothrix</taxon>
    </lineage>
</organism>
<dbReference type="CDD" id="cd02440">
    <property type="entry name" value="AdoMet_MTases"/>
    <property type="match status" value="1"/>
</dbReference>
<dbReference type="EMBL" id="CP013213">
    <property type="protein sequence ID" value="AMC93451.1"/>
    <property type="molecule type" value="Genomic_DNA"/>
</dbReference>
<name>A0A109UH02_9FIRM</name>
<accession>A0A109UH02</accession>
<dbReference type="PROSITE" id="PS00092">
    <property type="entry name" value="N6_MTASE"/>
    <property type="match status" value="1"/>
</dbReference>
<dbReference type="InterPro" id="IPR004398">
    <property type="entry name" value="RNA_MeTrfase_RsmD"/>
</dbReference>
<dbReference type="InterPro" id="IPR002052">
    <property type="entry name" value="DNA_methylase_N6_adenine_CS"/>
</dbReference>
<gene>
    <name evidence="3" type="ORF">AOC36_05485</name>
</gene>
<evidence type="ECO:0000313" key="4">
    <source>
        <dbReference type="Proteomes" id="UP000063781"/>
    </source>
</evidence>
<evidence type="ECO:0000256" key="2">
    <source>
        <dbReference type="ARBA" id="ARBA00022679"/>
    </source>
</evidence>
<dbReference type="GO" id="GO:0008168">
    <property type="term" value="F:methyltransferase activity"/>
    <property type="evidence" value="ECO:0007669"/>
    <property type="project" value="UniProtKB-KW"/>
</dbReference>
<dbReference type="NCBIfam" id="TIGR00095">
    <property type="entry name" value="16S rRNA (guanine(966)-N(2))-methyltransferase RsmD"/>
    <property type="match status" value="1"/>
</dbReference>
<dbReference type="Pfam" id="PF03602">
    <property type="entry name" value="Cons_hypoth95"/>
    <property type="match status" value="1"/>
</dbReference>
<dbReference type="Gene3D" id="3.40.50.150">
    <property type="entry name" value="Vaccinia Virus protein VP39"/>
    <property type="match status" value="1"/>
</dbReference>
<dbReference type="AlphaFoldDB" id="A0A109UH02"/>
<keyword evidence="1" id="KW-0489">Methyltransferase</keyword>